<reference evidence="2 3" key="1">
    <citation type="submission" date="2018-10" db="EMBL/GenBank/DDBJ databases">
        <title>Genomic Encyclopedia of Archaeal and Bacterial Type Strains, Phase II (KMG-II): from individual species to whole genera.</title>
        <authorList>
            <person name="Goeker M."/>
        </authorList>
    </citation>
    <scope>NUCLEOTIDE SEQUENCE [LARGE SCALE GENOMIC DNA]</scope>
    <source>
        <strain evidence="2 3">DSM 25217</strain>
    </source>
</reference>
<dbReference type="RefSeq" id="WP_245999207.1">
    <property type="nucleotide sequence ID" value="NZ_REFR01000013.1"/>
</dbReference>
<dbReference type="InterPro" id="IPR027417">
    <property type="entry name" value="P-loop_NTPase"/>
</dbReference>
<dbReference type="AlphaFoldDB" id="A0A3M0CBU5"/>
<dbReference type="PANTHER" id="PTHR13696:SF96">
    <property type="entry name" value="COBQ_COBB_MIND_PARA NUCLEOTIDE BINDING DOMAIN-CONTAINING PROTEIN"/>
    <property type="match status" value="1"/>
</dbReference>
<dbReference type="InterPro" id="IPR050678">
    <property type="entry name" value="DNA_Partitioning_ATPase"/>
</dbReference>
<dbReference type="InterPro" id="IPR015223">
    <property type="entry name" value="MipZ"/>
</dbReference>
<dbReference type="Gene3D" id="3.40.50.300">
    <property type="entry name" value="P-loop containing nucleotide triphosphate hydrolases"/>
    <property type="match status" value="1"/>
</dbReference>
<dbReference type="EMBL" id="REFR01000013">
    <property type="protein sequence ID" value="RMB04489.1"/>
    <property type="molecule type" value="Genomic_DNA"/>
</dbReference>
<gene>
    <name evidence="2" type="ORF">BXY39_2752</name>
</gene>
<dbReference type="PANTHER" id="PTHR13696">
    <property type="entry name" value="P-LOOP CONTAINING NUCLEOSIDE TRIPHOSPHATE HYDROLASE"/>
    <property type="match status" value="1"/>
</dbReference>
<accession>A0A3M0CBU5</accession>
<organism evidence="2 3">
    <name type="scientific">Eilatimonas milleporae</name>
    <dbReference type="NCBI Taxonomy" id="911205"/>
    <lineage>
        <taxon>Bacteria</taxon>
        <taxon>Pseudomonadati</taxon>
        <taxon>Pseudomonadota</taxon>
        <taxon>Alphaproteobacteria</taxon>
        <taxon>Kordiimonadales</taxon>
        <taxon>Kordiimonadaceae</taxon>
        <taxon>Eilatimonas</taxon>
    </lineage>
</organism>
<protein>
    <submittedName>
        <fullName evidence="2">Chromosome partitioning protein</fullName>
    </submittedName>
</protein>
<comment type="caution">
    <text evidence="2">The sequence shown here is derived from an EMBL/GenBank/DDBJ whole genome shotgun (WGS) entry which is preliminary data.</text>
</comment>
<proteinExistence type="predicted"/>
<sequence length="319" mass="34681">MTASPHPPVHAGGAESQTSAKSSAGRTVGARPHVIVLGNEKGGSGKSTTAMHIVVSLLREGIPVGTIDLDSRQKSLTRYLENRTAYMARQGLDMPMPSVEVVQRSALRNADQAEAEEKRRFEEAYERLAGDVAVIVVDCPGSDTFLSRLAHTAADTLVTPVNDSFVDLDLLARVDAKSHTVSGPSLYAEMVWKARQRRSLADGGHIDWVVLRNRVGALHAKNKGRVQRVLAELSRRIGMRFVSGLGERVIYRELFLRGLTLLDLKDTGGLDGRGLTLSHVAARQELRALMDALNLPVRQRSAPQGSHAAQAVFSDLEQE</sequence>
<dbReference type="SUPFAM" id="SSF52540">
    <property type="entry name" value="P-loop containing nucleoside triphosphate hydrolases"/>
    <property type="match status" value="1"/>
</dbReference>
<feature type="compositionally biased region" description="Polar residues" evidence="1">
    <location>
        <begin position="15"/>
        <end position="25"/>
    </location>
</feature>
<name>A0A3M0CBU5_9PROT</name>
<dbReference type="CDD" id="cd02042">
    <property type="entry name" value="ParAB_family"/>
    <property type="match status" value="1"/>
</dbReference>
<dbReference type="Proteomes" id="UP000271227">
    <property type="component" value="Unassembled WGS sequence"/>
</dbReference>
<evidence type="ECO:0000256" key="1">
    <source>
        <dbReference type="SAM" id="MobiDB-lite"/>
    </source>
</evidence>
<evidence type="ECO:0000313" key="2">
    <source>
        <dbReference type="EMBL" id="RMB04489.1"/>
    </source>
</evidence>
<feature type="region of interest" description="Disordered" evidence="1">
    <location>
        <begin position="1"/>
        <end position="32"/>
    </location>
</feature>
<dbReference type="InParanoid" id="A0A3M0CBU5"/>
<dbReference type="Pfam" id="PF09140">
    <property type="entry name" value="MipZ"/>
    <property type="match status" value="1"/>
</dbReference>
<keyword evidence="3" id="KW-1185">Reference proteome</keyword>
<evidence type="ECO:0000313" key="3">
    <source>
        <dbReference type="Proteomes" id="UP000271227"/>
    </source>
</evidence>